<protein>
    <submittedName>
        <fullName evidence="1">Uncharacterized protein</fullName>
    </submittedName>
</protein>
<reference evidence="1" key="1">
    <citation type="submission" date="2022-07" db="EMBL/GenBank/DDBJ databases">
        <title>Genome Sequence of Phlebia brevispora.</title>
        <authorList>
            <person name="Buettner E."/>
        </authorList>
    </citation>
    <scope>NUCLEOTIDE SEQUENCE</scope>
    <source>
        <strain evidence="1">MPL23</strain>
    </source>
</reference>
<evidence type="ECO:0000313" key="2">
    <source>
        <dbReference type="Proteomes" id="UP001148662"/>
    </source>
</evidence>
<keyword evidence="2" id="KW-1185">Reference proteome</keyword>
<sequence length="473" mass="51074">MGEDALGELEKPTRNKLVEQKMQDGEFGEEGAGLEAVAAGGLFTLFVDEKGTVWSCGTNDDAALGRVTTNVPNPEKEGEFLDIDTLTSQPFPLDSLVKDEFRTVRIAAGDSISAAISSHGDLRVWGSFRSVEGLLGFSGNEKHQFEPKEILKLPSKPGDVEKFTSVVAGNNHLVVLTTHGNVYTWGAGEQGQLGRKVLERRKIHGTTPEKIVLGNRTHKAVVIGAGNYTSFAVDEHGDVWGWGLNNMGQTGTGFSNASSDSEVGLPKKVLGLSKSELSGHEKVVEIAGGEHHTIFLTSAGRVYACGRSNGGQLGLPDDHPAFKDREVPDMVAQPTLVPFPDDDDPVVHISAGIHNNLAITRDGALYTWGTGPQSELGAGPESQVDQPKMDRQEGGRFLGLRCRLVWRTTYYCITPQESTCVKGEEHLGFCCVLFTGLYRHRIVVAVRASRDGTIASRLRSAFLLLFSTVSSFV</sequence>
<evidence type="ECO:0000313" key="1">
    <source>
        <dbReference type="EMBL" id="KAJ3531511.1"/>
    </source>
</evidence>
<accession>A0ACC1S3Z8</accession>
<dbReference type="EMBL" id="JANHOG010001795">
    <property type="protein sequence ID" value="KAJ3531511.1"/>
    <property type="molecule type" value="Genomic_DNA"/>
</dbReference>
<dbReference type="Proteomes" id="UP001148662">
    <property type="component" value="Unassembled WGS sequence"/>
</dbReference>
<comment type="caution">
    <text evidence="1">The sequence shown here is derived from an EMBL/GenBank/DDBJ whole genome shotgun (WGS) entry which is preliminary data.</text>
</comment>
<name>A0ACC1S3Z8_9APHY</name>
<organism evidence="1 2">
    <name type="scientific">Phlebia brevispora</name>
    <dbReference type="NCBI Taxonomy" id="194682"/>
    <lineage>
        <taxon>Eukaryota</taxon>
        <taxon>Fungi</taxon>
        <taxon>Dikarya</taxon>
        <taxon>Basidiomycota</taxon>
        <taxon>Agaricomycotina</taxon>
        <taxon>Agaricomycetes</taxon>
        <taxon>Polyporales</taxon>
        <taxon>Meruliaceae</taxon>
        <taxon>Phlebia</taxon>
    </lineage>
</organism>
<proteinExistence type="predicted"/>
<gene>
    <name evidence="1" type="ORF">NM688_g7565</name>
</gene>